<name>A0A1I7Z278_9BILA</name>
<keyword evidence="1" id="KW-0812">Transmembrane</keyword>
<evidence type="ECO:0000313" key="3">
    <source>
        <dbReference type="WBParaSite" id="L893_g22022.t1"/>
    </source>
</evidence>
<evidence type="ECO:0000256" key="1">
    <source>
        <dbReference type="SAM" id="Phobius"/>
    </source>
</evidence>
<sequence>MVSAFSVQLTMHYHVYHKIASAIMLAPSLLHFILLGNSDVPEFFAFFACGTYQHASHENHALTDEYSIRTELKWSQTSELVLPI</sequence>
<accession>A0A1I7Z278</accession>
<keyword evidence="2" id="KW-1185">Reference proteome</keyword>
<feature type="transmembrane region" description="Helical" evidence="1">
    <location>
        <begin position="15"/>
        <end position="35"/>
    </location>
</feature>
<dbReference type="AlphaFoldDB" id="A0A1I7Z278"/>
<protein>
    <submittedName>
        <fullName evidence="3">Secreted protein</fullName>
    </submittedName>
</protein>
<dbReference type="WBParaSite" id="L893_g22022.t1">
    <property type="protein sequence ID" value="L893_g22022.t1"/>
    <property type="gene ID" value="L893_g22022"/>
</dbReference>
<dbReference type="Proteomes" id="UP000095287">
    <property type="component" value="Unplaced"/>
</dbReference>
<keyword evidence="1" id="KW-0472">Membrane</keyword>
<evidence type="ECO:0000313" key="2">
    <source>
        <dbReference type="Proteomes" id="UP000095287"/>
    </source>
</evidence>
<proteinExistence type="predicted"/>
<keyword evidence="1" id="KW-1133">Transmembrane helix</keyword>
<reference evidence="3" key="1">
    <citation type="submission" date="2016-11" db="UniProtKB">
        <authorList>
            <consortium name="WormBaseParasite"/>
        </authorList>
    </citation>
    <scope>IDENTIFICATION</scope>
</reference>
<organism evidence="2 3">
    <name type="scientific">Steinernema glaseri</name>
    <dbReference type="NCBI Taxonomy" id="37863"/>
    <lineage>
        <taxon>Eukaryota</taxon>
        <taxon>Metazoa</taxon>
        <taxon>Ecdysozoa</taxon>
        <taxon>Nematoda</taxon>
        <taxon>Chromadorea</taxon>
        <taxon>Rhabditida</taxon>
        <taxon>Tylenchina</taxon>
        <taxon>Panagrolaimomorpha</taxon>
        <taxon>Strongyloidoidea</taxon>
        <taxon>Steinernematidae</taxon>
        <taxon>Steinernema</taxon>
    </lineage>
</organism>